<dbReference type="SUPFAM" id="SSF52402">
    <property type="entry name" value="Adenine nucleotide alpha hydrolases-like"/>
    <property type="match status" value="2"/>
</dbReference>
<evidence type="ECO:0000313" key="1">
    <source>
        <dbReference type="EMBL" id="KAA9404663.1"/>
    </source>
</evidence>
<dbReference type="GeneID" id="25157872"/>
<dbReference type="AlphaFoldDB" id="A0A5J5LCV8"/>
<comment type="caution">
    <text evidence="1">The sequence shown here is derived from an EMBL/GenBank/DDBJ whole genome shotgun (WGS) entry which is preliminary data.</text>
</comment>
<proteinExistence type="predicted"/>
<sequence length="243" mass="27119">MPESLNRVLIPIDVSDSTSRSEMDTQIVQSSEVILLGYWPIPDQSAPSQVRNQFEEEAQERLETVALRFTDEGATVQTRLVFTNDKDQSIDGAANKYECESILLPGTTSSPSETRRGLVLVKPNADLNRIVTTLGALFADSDVELLLFHAATNDNERLYDATEYMLRGLADRLAELGIDPDRIKWEQSTKDKRLDVVLSRVSDFDFVVLGETEPSVRERVFGSVQKTLAEQTAKPQLTIRSGV</sequence>
<organism evidence="1 2">
    <name type="scientific">Haloarcula hispanica</name>
    <dbReference type="NCBI Taxonomy" id="51589"/>
    <lineage>
        <taxon>Archaea</taxon>
        <taxon>Methanobacteriati</taxon>
        <taxon>Methanobacteriota</taxon>
        <taxon>Stenosarchaea group</taxon>
        <taxon>Halobacteria</taxon>
        <taxon>Halobacteriales</taxon>
        <taxon>Haloarculaceae</taxon>
        <taxon>Haloarcula</taxon>
    </lineage>
</organism>
<dbReference type="EMBL" id="RQWK01000003">
    <property type="protein sequence ID" value="KAA9404663.1"/>
    <property type="molecule type" value="Genomic_DNA"/>
</dbReference>
<accession>A0A5J5LCV8</accession>
<reference evidence="1 2" key="1">
    <citation type="submission" date="2018-11" db="EMBL/GenBank/DDBJ databases">
        <title>Genomic analysis of Haloarcula hispanica CBA1121.</title>
        <authorList>
            <person name="Kim Y.B."/>
            <person name="Roh S.W."/>
        </authorList>
    </citation>
    <scope>NUCLEOTIDE SEQUENCE [LARGE SCALE GENOMIC DNA]</scope>
    <source>
        <strain evidence="1 2">CBA1121</strain>
    </source>
</reference>
<evidence type="ECO:0000313" key="2">
    <source>
        <dbReference type="Proteomes" id="UP000326244"/>
    </source>
</evidence>
<dbReference type="Gene3D" id="3.40.50.12370">
    <property type="match status" value="1"/>
</dbReference>
<dbReference type="RefSeq" id="WP_050038481.1">
    <property type="nucleotide sequence ID" value="NZ_RQWK01000003.1"/>
</dbReference>
<protein>
    <submittedName>
        <fullName evidence="1">Universal stress protein</fullName>
    </submittedName>
</protein>
<name>A0A5J5LCV8_HALHI</name>
<gene>
    <name evidence="1" type="ORF">EGO51_18290</name>
</gene>
<dbReference type="Proteomes" id="UP000326244">
    <property type="component" value="Unassembled WGS sequence"/>
</dbReference>